<keyword evidence="3" id="KW-0812">Transmembrane</keyword>
<dbReference type="EMBL" id="AZBU02000014">
    <property type="protein sequence ID" value="TKR57673.1"/>
    <property type="molecule type" value="Genomic_DNA"/>
</dbReference>
<keyword evidence="2" id="KW-1003">Cell membrane</keyword>
<dbReference type="FunFam" id="2.60.40.60:FF:000007">
    <property type="entry name" value="Protocadherin alpha 2"/>
    <property type="match status" value="1"/>
</dbReference>
<feature type="domain" description="Cadherin" evidence="12">
    <location>
        <begin position="451"/>
        <end position="548"/>
    </location>
</feature>
<sequence>MKYAVPIFLLLFCVLLIFAPIQAQFTETNVDFIITEESLAGQLIGRVPLDPNRRYRLNGNASQLVAFDPNTGELHTTARIDREQVARLDLVLVAQPAAIITVAVKVADVNDNAPTFPSAVQNLSIVESAAVGSRLVIQSAVDADDGKNGTITAYSISGESMQNLFRLVRQEDVLFLELMDELDREDRDLYVINVTAKDGGDPARSGSTTVYINVIDANDNSPIFNSSHYEVEISEDVSFSSPILTVRASDSDLGDNAKISYRIINDPQHQFVINSQTGEIAVVAETLNCSRSACERENCTRMCVFTVEAEDSGSPKLTGRAFVDVKIVDSNLHEPEIVFKLHPIGIDYCSVLEKSLAGSTIAVITVIDKDFGENGRADINIVSGNDEELFRLESGTNFAILRLKSTLDVKKRDRYLLEFEASDNGKPRKFSRKSLKIYVRSTDDKPPSLGNKTVYYATVSENSPIGTVVSFVRAKSEFSPLSYTVISGNEDGIFDLDEYSGLITLAKASQPREFHLNLTVKNPTPSVMFTNYSIHINVIDANRHAPRFDQDVYQFTISEASNLGSRIGFLRASDQDRAHNGQVSYRILQGTVAAINSSTGELTLAENLDFEKTQSYSIQAAAFDHGEPLKETTVTVGITVTDANDNSPYFDIDKHVAIVRLLDPVGKRLVQVQAKDQDLEDYGRLLYRILSAPVALFDIENDGWLTLRGQAESLRTGTTVEVVVGAVDRGSHGSSNNATVTLTVLDDMATVDAFQDTNWHPKVYENGVANEIIGKYSSTGSSLSRLVGIKAQKYLQLDSNGNLKTRVGLDREEVDLIEFAIMCGSVMKRGTVAVLDKNDNAPKFVSDKTKFVVHETATIGEEIGRITAVDLDSGLNGDIRYETDSDAVVVDSKTGVLFVRKRISNDKDLQVTVTAKDYGSPSLSSSVKVTVKVDNSTKMHSFAKFHVYRIPENTEIGTVIGSLNPQNLVDRYAFYSTRMWHNSKIGIFPNGDIFVRRSIDREETDTVSLEIGVQDRLRNNRYRTSVTVYIDDRNDNRPQCPTQTKLFVPENTEILSIIGDLSATDQDQGLNGLLSYKLLNHDQKFLLDKRLGTLRNLIPLDFESKTNSYQLRYQVSDYGSPSLSTQCAITIILTDVNDHAPRFCQPVYYTRKDRILVDAKDPDFGPLTYSMIDWYSKFQINPTTGLVSASVPLTPGFLYNVTVIASDAGELPMQANVTVIFEPEKTSDNLRFYEDLPERITVPEDAVIGTKLLEIKANFPVYLSKDSHFELEPYDGDLILVKPLDYEKYRNHTVSINQKHEILIEVTNVNDNAPEIETDFIRVSENQNIHEEIRVSDADNDQVTVFLYETGEEGLFRLQNGFLISDRNLDREQNDQYQLLVVAIDNGSPPQKTQKVITVVVADENDNEPACLGPSAFVEGKGEMRLICEDQDFGINASLGFSSSGAVYVDQDGVLRPNSPLQEPVYNFFVNVFDRNTVEGSNSIDLYRKTVQVPVTLIRYNPTGHLRFKASSVGLTLNRSSSLHTEIGRIKVSQGVDPIEFFITKFSSKPRFVALPLDVDRKSGHLRVSRKIDLELDEVTLEVTAVDAHGSTDSVQNVLTFEKRETKVAKWKKARKMSRH</sequence>
<dbReference type="InterPro" id="IPR020894">
    <property type="entry name" value="Cadherin_CS"/>
</dbReference>
<comment type="subcellular location">
    <subcellularLocation>
        <location evidence="1">Cell membrane</location>
        <topology evidence="1">Single-pass type I membrane protein</topology>
    </subcellularLocation>
</comment>
<feature type="domain" description="Cadherin" evidence="12">
    <location>
        <begin position="775"/>
        <end position="844"/>
    </location>
</feature>
<gene>
    <name evidence="13" type="ORF">L596_030344</name>
</gene>
<dbReference type="GO" id="GO:0005509">
    <property type="term" value="F:calcium ion binding"/>
    <property type="evidence" value="ECO:0007669"/>
    <property type="project" value="UniProtKB-UniRule"/>
</dbReference>
<dbReference type="OrthoDB" id="6252479at2759"/>
<dbReference type="Pfam" id="PF00028">
    <property type="entry name" value="Cadherin"/>
    <property type="match status" value="7"/>
</dbReference>
<dbReference type="PANTHER" id="PTHR24026">
    <property type="entry name" value="FAT ATYPICAL CADHERIN-RELATED"/>
    <property type="match status" value="1"/>
</dbReference>
<dbReference type="FunFam" id="2.60.40.60:FF:000033">
    <property type="entry name" value="FAT atypical cadherin 1"/>
    <property type="match status" value="1"/>
</dbReference>
<feature type="chain" id="PRO_5020805481" description="Cadherin domain-containing protein" evidence="11">
    <location>
        <begin position="24"/>
        <end position="1620"/>
    </location>
</feature>
<evidence type="ECO:0000256" key="1">
    <source>
        <dbReference type="ARBA" id="ARBA00004251"/>
    </source>
</evidence>
<feature type="domain" description="Cadherin" evidence="12">
    <location>
        <begin position="225"/>
        <end position="337"/>
    </location>
</feature>
<dbReference type="PANTHER" id="PTHR24026:SF133">
    <property type="entry name" value="CADHERIN-RELATED FAMILY MEMBER 2"/>
    <property type="match status" value="1"/>
</dbReference>
<keyword evidence="14" id="KW-1185">Reference proteome</keyword>
<keyword evidence="9" id="KW-0325">Glycoprotein</keyword>
<feature type="domain" description="Cadherin" evidence="12">
    <location>
        <begin position="664"/>
        <end position="763"/>
    </location>
</feature>
<feature type="domain" description="Cadherin" evidence="12">
    <location>
        <begin position="1315"/>
        <end position="1411"/>
    </location>
</feature>
<dbReference type="CDD" id="cd11304">
    <property type="entry name" value="Cadherin_repeat"/>
    <property type="match status" value="14"/>
</dbReference>
<evidence type="ECO:0000256" key="10">
    <source>
        <dbReference type="PROSITE-ProRule" id="PRU00043"/>
    </source>
</evidence>
<accession>A0A4U5LP47</accession>
<dbReference type="PROSITE" id="PS00232">
    <property type="entry name" value="CADHERIN_1"/>
    <property type="match status" value="5"/>
</dbReference>
<evidence type="ECO:0000256" key="2">
    <source>
        <dbReference type="ARBA" id="ARBA00022475"/>
    </source>
</evidence>
<dbReference type="InterPro" id="IPR002126">
    <property type="entry name" value="Cadherin-like_dom"/>
</dbReference>
<dbReference type="GO" id="GO:0005886">
    <property type="term" value="C:plasma membrane"/>
    <property type="evidence" value="ECO:0007669"/>
    <property type="project" value="UniProtKB-SubCell"/>
</dbReference>
<evidence type="ECO:0000256" key="5">
    <source>
        <dbReference type="ARBA" id="ARBA00022737"/>
    </source>
</evidence>
<feature type="domain" description="Cadherin" evidence="12">
    <location>
        <begin position="117"/>
        <end position="224"/>
    </location>
</feature>
<reference evidence="13 14" key="2">
    <citation type="journal article" date="2019" name="G3 (Bethesda)">
        <title>Hybrid Assembly of the Genome of the Entomopathogenic Nematode Steinernema carpocapsae Identifies the X-Chromosome.</title>
        <authorList>
            <person name="Serra L."/>
            <person name="Macchietto M."/>
            <person name="Macias-Munoz A."/>
            <person name="McGill C.J."/>
            <person name="Rodriguez I.M."/>
            <person name="Rodriguez B."/>
            <person name="Murad R."/>
            <person name="Mortazavi A."/>
        </authorList>
    </citation>
    <scope>NUCLEOTIDE SEQUENCE [LARGE SCALE GENOMIC DNA]</scope>
    <source>
        <strain evidence="13 14">ALL</strain>
    </source>
</reference>
<feature type="domain" description="Cadherin" evidence="12">
    <location>
        <begin position="54"/>
        <end position="116"/>
    </location>
</feature>
<dbReference type="FunFam" id="2.60.40.60:FF:000092">
    <property type="entry name" value="Protocadherin 8"/>
    <property type="match status" value="1"/>
</dbReference>
<evidence type="ECO:0000256" key="8">
    <source>
        <dbReference type="ARBA" id="ARBA00023136"/>
    </source>
</evidence>
<keyword evidence="5" id="KW-0677">Repeat</keyword>
<keyword evidence="8" id="KW-0472">Membrane</keyword>
<dbReference type="GO" id="GO:0007156">
    <property type="term" value="P:homophilic cell adhesion via plasma membrane adhesion molecules"/>
    <property type="evidence" value="ECO:0007669"/>
    <property type="project" value="InterPro"/>
</dbReference>
<dbReference type="Proteomes" id="UP000298663">
    <property type="component" value="Unassembled WGS sequence"/>
</dbReference>
<organism evidence="13 14">
    <name type="scientific">Steinernema carpocapsae</name>
    <name type="common">Entomopathogenic nematode</name>
    <dbReference type="NCBI Taxonomy" id="34508"/>
    <lineage>
        <taxon>Eukaryota</taxon>
        <taxon>Metazoa</taxon>
        <taxon>Ecdysozoa</taxon>
        <taxon>Nematoda</taxon>
        <taxon>Chromadorea</taxon>
        <taxon>Rhabditida</taxon>
        <taxon>Tylenchina</taxon>
        <taxon>Panagrolaimomorpha</taxon>
        <taxon>Strongyloidoidea</taxon>
        <taxon>Steinernematidae</taxon>
        <taxon>Steinernema</taxon>
    </lineage>
</organism>
<evidence type="ECO:0000256" key="3">
    <source>
        <dbReference type="ARBA" id="ARBA00022692"/>
    </source>
</evidence>
<dbReference type="PRINTS" id="PR00205">
    <property type="entry name" value="CADHERIN"/>
</dbReference>
<name>A0A4U5LP47_STECR</name>
<dbReference type="Pfam" id="PF25374">
    <property type="entry name" value="Cadherin_FAT4_N"/>
    <property type="match status" value="1"/>
</dbReference>
<feature type="domain" description="Cadherin" evidence="12">
    <location>
        <begin position="350"/>
        <end position="449"/>
    </location>
</feature>
<evidence type="ECO:0000313" key="14">
    <source>
        <dbReference type="Proteomes" id="UP000298663"/>
    </source>
</evidence>
<dbReference type="FunFam" id="2.60.40.60:FF:000020">
    <property type="entry name" value="Dachsous cadherin-related 1b"/>
    <property type="match status" value="1"/>
</dbReference>
<dbReference type="SUPFAM" id="SSF49313">
    <property type="entry name" value="Cadherin-like"/>
    <property type="match status" value="14"/>
</dbReference>
<evidence type="ECO:0000256" key="4">
    <source>
        <dbReference type="ARBA" id="ARBA00022729"/>
    </source>
</evidence>
<dbReference type="STRING" id="34508.A0A4U5LP47"/>
<keyword evidence="6 10" id="KW-0106">Calcium</keyword>
<dbReference type="InterPro" id="IPR015919">
    <property type="entry name" value="Cadherin-like_sf"/>
</dbReference>
<dbReference type="SMART" id="SM00112">
    <property type="entry name" value="CA"/>
    <property type="match status" value="13"/>
</dbReference>
<dbReference type="GO" id="GO:0007411">
    <property type="term" value="P:axon guidance"/>
    <property type="evidence" value="ECO:0007669"/>
    <property type="project" value="UniProtKB-ARBA"/>
</dbReference>
<proteinExistence type="predicted"/>
<evidence type="ECO:0000256" key="6">
    <source>
        <dbReference type="ARBA" id="ARBA00022837"/>
    </source>
</evidence>
<keyword evidence="4 11" id="KW-0732">Signal</keyword>
<feature type="domain" description="Cadherin" evidence="12">
    <location>
        <begin position="549"/>
        <end position="650"/>
    </location>
</feature>
<feature type="domain" description="Cadherin" evidence="12">
    <location>
        <begin position="845"/>
        <end position="1040"/>
    </location>
</feature>
<protein>
    <recommendedName>
        <fullName evidence="12">Cadherin domain-containing protein</fullName>
    </recommendedName>
</protein>
<dbReference type="Gene3D" id="2.60.40.60">
    <property type="entry name" value="Cadherins"/>
    <property type="match status" value="13"/>
</dbReference>
<feature type="signal peptide" evidence="11">
    <location>
        <begin position="1"/>
        <end position="23"/>
    </location>
</feature>
<feature type="domain" description="Cadherin" evidence="12">
    <location>
        <begin position="1040"/>
        <end position="1143"/>
    </location>
</feature>
<comment type="caution">
    <text evidence="13">The sequence shown here is derived from an EMBL/GenBank/DDBJ whole genome shotgun (WGS) entry which is preliminary data.</text>
</comment>
<feature type="domain" description="Cadherin" evidence="12">
    <location>
        <begin position="1157"/>
        <end position="1239"/>
    </location>
</feature>
<evidence type="ECO:0000256" key="11">
    <source>
        <dbReference type="SAM" id="SignalP"/>
    </source>
</evidence>
<reference evidence="13 14" key="1">
    <citation type="journal article" date="2015" name="Genome Biol.">
        <title>Comparative genomics of Steinernema reveals deeply conserved gene regulatory networks.</title>
        <authorList>
            <person name="Dillman A.R."/>
            <person name="Macchietto M."/>
            <person name="Porter C.F."/>
            <person name="Rogers A."/>
            <person name="Williams B."/>
            <person name="Antoshechkin I."/>
            <person name="Lee M.M."/>
            <person name="Goodwin Z."/>
            <person name="Lu X."/>
            <person name="Lewis E.E."/>
            <person name="Goodrich-Blair H."/>
            <person name="Stock S.P."/>
            <person name="Adams B.J."/>
            <person name="Sternberg P.W."/>
            <person name="Mortazavi A."/>
        </authorList>
    </citation>
    <scope>NUCLEOTIDE SEQUENCE [LARGE SCALE GENOMIC DNA]</scope>
    <source>
        <strain evidence="13 14">ALL</strain>
    </source>
</reference>
<evidence type="ECO:0000259" key="12">
    <source>
        <dbReference type="PROSITE" id="PS50268"/>
    </source>
</evidence>
<evidence type="ECO:0000256" key="9">
    <source>
        <dbReference type="ARBA" id="ARBA00023180"/>
    </source>
</evidence>
<evidence type="ECO:0000256" key="7">
    <source>
        <dbReference type="ARBA" id="ARBA00022989"/>
    </source>
</evidence>
<keyword evidence="7" id="KW-1133">Transmembrane helix</keyword>
<dbReference type="PROSITE" id="PS50268">
    <property type="entry name" value="CADHERIN_2"/>
    <property type="match status" value="12"/>
</dbReference>
<evidence type="ECO:0000313" key="13">
    <source>
        <dbReference type="EMBL" id="TKR57673.1"/>
    </source>
</evidence>